<name>F4RGW0_MELLP</name>
<keyword evidence="2" id="KW-0732">Signal</keyword>
<evidence type="ECO:0000256" key="2">
    <source>
        <dbReference type="SAM" id="SignalP"/>
    </source>
</evidence>
<dbReference type="GeneID" id="18929825"/>
<feature type="region of interest" description="Disordered" evidence="1">
    <location>
        <begin position="127"/>
        <end position="153"/>
    </location>
</feature>
<feature type="region of interest" description="Disordered" evidence="1">
    <location>
        <begin position="330"/>
        <end position="425"/>
    </location>
</feature>
<evidence type="ECO:0000313" key="3">
    <source>
        <dbReference type="EMBL" id="EGG08210.1"/>
    </source>
</evidence>
<feature type="compositionally biased region" description="Basic and acidic residues" evidence="1">
    <location>
        <begin position="403"/>
        <end position="425"/>
    </location>
</feature>
<feature type="compositionally biased region" description="Basic and acidic residues" evidence="1">
    <location>
        <begin position="338"/>
        <end position="364"/>
    </location>
</feature>
<evidence type="ECO:0000313" key="4">
    <source>
        <dbReference type="Proteomes" id="UP000001072"/>
    </source>
</evidence>
<sequence>MTNLKSFVIVVLCILSHMGLSMKHSLQKPRFNIREGTLDTELSPHTCIKDLPTQESSIKRQKNIENQDKQKLDLSFARQSLQKELPKRPPRSDDGKTMLGKYSSFSPIIERHVPGGSIKSKAQFSKAELGKTRPSSKGSLVEKVTGSPGSTPCIQKMTNGNSVPKRSLVDQIRIQEDSRIFSNKCQKIIENNKEGKEYLVLGGMSRQSPQDYEISELSTSKCSTSHRQIMRNEQCVPDHSPSVQARITYNQVTAPNKYQKFVENSEQHRRNLSWDSQSFNKYLNKHSNQLGQEEQTNRRYKSIGQKMETPVPFGTMKNQGKLRKTEYALAETSSQGHHKLELSRYKGPSSHEQKMSVDQHEPKQRPLKRARTDQNPQIGAKQYNQDFPPDCLQVSSKHLKNQVSHDKELGDGYVSKSKDKSTKFQKIEHSSAQRIPGIDIQRFHLHNPDKMCSAAAAHFTQDLIETLKIRYQAQSKLSLSPTWEVGKEMWTSDSLLPFVYFVVSCNPDLKIWVRIKEVTMNTLKVYHKQCVITKSCFDQEKLAQFLLWHTNVIYQIAQLGPKIKSSPEDKRKISLHLTSSGLSTLARIVYLIYADKTFASFMRNSHTRLVMLKRHVSQTFEDDYQKGYPEISTKNKVHGSVWKNWIIKSLEIRNKAENIQWPKVPKSQISDTEPILFLKADLNNDIRMKMNNEVSEFISQWEMDFKNTMKIIKTSQSGNSGFPSVSIKDFCRGIQMFLKQAHNTRTSKLQVTLFSEFLHQDSQESFYVEFWNHFRVMENKKLEDALYQRNKRMGIGR</sequence>
<dbReference type="OrthoDB" id="10513624at2759"/>
<evidence type="ECO:0008006" key="5">
    <source>
        <dbReference type="Google" id="ProtNLM"/>
    </source>
</evidence>
<protein>
    <recommendedName>
        <fullName evidence="5">Secreted protein</fullName>
    </recommendedName>
</protein>
<dbReference type="VEuPathDB" id="FungiDB:MELLADRAFT_62022"/>
<gene>
    <name evidence="3" type="ORF">MELLADRAFT_62022</name>
</gene>
<dbReference type="KEGG" id="mlr:MELLADRAFT_62022"/>
<feature type="compositionally biased region" description="Polar residues" evidence="1">
    <location>
        <begin position="373"/>
        <end position="385"/>
    </location>
</feature>
<reference evidence="4" key="1">
    <citation type="journal article" date="2011" name="Proc. Natl. Acad. Sci. U.S.A.">
        <title>Obligate biotrophy features unraveled by the genomic analysis of rust fungi.</title>
        <authorList>
            <person name="Duplessis S."/>
            <person name="Cuomo C.A."/>
            <person name="Lin Y.-C."/>
            <person name="Aerts A."/>
            <person name="Tisserant E."/>
            <person name="Veneault-Fourrey C."/>
            <person name="Joly D.L."/>
            <person name="Hacquard S."/>
            <person name="Amselem J."/>
            <person name="Cantarel B.L."/>
            <person name="Chiu R."/>
            <person name="Coutinho P.M."/>
            <person name="Feau N."/>
            <person name="Field M."/>
            <person name="Frey P."/>
            <person name="Gelhaye E."/>
            <person name="Goldberg J."/>
            <person name="Grabherr M.G."/>
            <person name="Kodira C.D."/>
            <person name="Kohler A."/>
            <person name="Kuees U."/>
            <person name="Lindquist E.A."/>
            <person name="Lucas S.M."/>
            <person name="Mago R."/>
            <person name="Mauceli E."/>
            <person name="Morin E."/>
            <person name="Murat C."/>
            <person name="Pangilinan J.L."/>
            <person name="Park R."/>
            <person name="Pearson M."/>
            <person name="Quesneville H."/>
            <person name="Rouhier N."/>
            <person name="Sakthikumar S."/>
            <person name="Salamov A.A."/>
            <person name="Schmutz J."/>
            <person name="Selles B."/>
            <person name="Shapiro H."/>
            <person name="Tanguay P."/>
            <person name="Tuskan G.A."/>
            <person name="Henrissat B."/>
            <person name="Van de Peer Y."/>
            <person name="Rouze P."/>
            <person name="Ellis J.G."/>
            <person name="Dodds P.N."/>
            <person name="Schein J.E."/>
            <person name="Zhong S."/>
            <person name="Hamelin R.C."/>
            <person name="Grigoriev I.V."/>
            <person name="Szabo L.J."/>
            <person name="Martin F."/>
        </authorList>
    </citation>
    <scope>NUCLEOTIDE SEQUENCE [LARGE SCALE GENOMIC DNA]</scope>
    <source>
        <strain evidence="4">98AG31 / pathotype 3-4-7</strain>
    </source>
</reference>
<accession>F4RGW0</accession>
<dbReference type="Proteomes" id="UP000001072">
    <property type="component" value="Unassembled WGS sequence"/>
</dbReference>
<dbReference type="AlphaFoldDB" id="F4RGW0"/>
<organism evidence="4">
    <name type="scientific">Melampsora larici-populina (strain 98AG31 / pathotype 3-4-7)</name>
    <name type="common">Poplar leaf rust fungus</name>
    <dbReference type="NCBI Taxonomy" id="747676"/>
    <lineage>
        <taxon>Eukaryota</taxon>
        <taxon>Fungi</taxon>
        <taxon>Dikarya</taxon>
        <taxon>Basidiomycota</taxon>
        <taxon>Pucciniomycotina</taxon>
        <taxon>Pucciniomycetes</taxon>
        <taxon>Pucciniales</taxon>
        <taxon>Melampsoraceae</taxon>
        <taxon>Melampsora</taxon>
    </lineage>
</organism>
<feature type="chain" id="PRO_5003320782" description="Secreted protein" evidence="2">
    <location>
        <begin position="22"/>
        <end position="797"/>
    </location>
</feature>
<proteinExistence type="predicted"/>
<dbReference type="RefSeq" id="XP_007408408.1">
    <property type="nucleotide sequence ID" value="XM_007408346.1"/>
</dbReference>
<dbReference type="EMBL" id="GL883101">
    <property type="protein sequence ID" value="EGG08210.1"/>
    <property type="molecule type" value="Genomic_DNA"/>
</dbReference>
<keyword evidence="4" id="KW-1185">Reference proteome</keyword>
<evidence type="ECO:0000256" key="1">
    <source>
        <dbReference type="SAM" id="MobiDB-lite"/>
    </source>
</evidence>
<dbReference type="InParanoid" id="F4RGW0"/>
<dbReference type="HOGENOM" id="CLU_389824_0_0_1"/>
<feature type="signal peptide" evidence="2">
    <location>
        <begin position="1"/>
        <end position="21"/>
    </location>
</feature>